<feature type="domain" description="Fe2OG dioxygenase" evidence="2">
    <location>
        <begin position="181"/>
        <end position="291"/>
    </location>
</feature>
<dbReference type="Proteomes" id="UP001515480">
    <property type="component" value="Unassembled WGS sequence"/>
</dbReference>
<dbReference type="InterPro" id="IPR050231">
    <property type="entry name" value="Iron_ascorbate_oxido_reductase"/>
</dbReference>
<protein>
    <recommendedName>
        <fullName evidence="2">Fe2OG dioxygenase domain-containing protein</fullName>
    </recommendedName>
</protein>
<gene>
    <name evidence="3" type="ORF">AB1Y20_010630</name>
</gene>
<evidence type="ECO:0000313" key="3">
    <source>
        <dbReference type="EMBL" id="KAL1504221.1"/>
    </source>
</evidence>
<proteinExistence type="inferred from homology"/>
<sequence length="335" mass="35895">MLALSLASPCVVEHHTIPVINISTFSTGGDAERSRLGALWDTAMSSAGFAVITGHGVPLEVINKLYDAASQFFAYEHEQKMESCLNVGYGAGGYVPLGVEAVARSRPEGADSPADIVENLVFSYGGDPEREAVMPATPESLQPAVAAYWKHMLMTLDALMELSAVALHLPADYFKDDFRDPKNNLRLAHYPALMAHDAARSSGALRYGAHTDYTGFTILRQDPAANGLQAQMADGEWVGVPALADGLVINAGDLIQVWTNDRWRSPPHRVLNPPVGSAAPARLSLVFFTGPADGTTIEALPTCVDSETNPAKYAPISAREHLLGKLRASNTDTKQ</sequence>
<evidence type="ECO:0000256" key="1">
    <source>
        <dbReference type="RuleBase" id="RU003682"/>
    </source>
</evidence>
<dbReference type="EMBL" id="JBGBPQ010000020">
    <property type="protein sequence ID" value="KAL1504221.1"/>
    <property type="molecule type" value="Genomic_DNA"/>
</dbReference>
<dbReference type="InterPro" id="IPR026992">
    <property type="entry name" value="DIOX_N"/>
</dbReference>
<keyword evidence="1" id="KW-0560">Oxidoreductase</keyword>
<dbReference type="InterPro" id="IPR044861">
    <property type="entry name" value="IPNS-like_FE2OG_OXY"/>
</dbReference>
<dbReference type="SUPFAM" id="SSF51197">
    <property type="entry name" value="Clavaminate synthase-like"/>
    <property type="match status" value="1"/>
</dbReference>
<dbReference type="InterPro" id="IPR027443">
    <property type="entry name" value="IPNS-like_sf"/>
</dbReference>
<keyword evidence="1" id="KW-0479">Metal-binding</keyword>
<keyword evidence="1" id="KW-0408">Iron</keyword>
<comment type="similarity">
    <text evidence="1">Belongs to the iron/ascorbate-dependent oxidoreductase family.</text>
</comment>
<dbReference type="GO" id="GO:0046872">
    <property type="term" value="F:metal ion binding"/>
    <property type="evidence" value="ECO:0007669"/>
    <property type="project" value="UniProtKB-KW"/>
</dbReference>
<dbReference type="Gene3D" id="2.60.120.330">
    <property type="entry name" value="B-lactam Antibiotic, Isopenicillin N Synthase, Chain"/>
    <property type="match status" value="1"/>
</dbReference>
<dbReference type="PROSITE" id="PS51471">
    <property type="entry name" value="FE2OG_OXY"/>
    <property type="match status" value="1"/>
</dbReference>
<organism evidence="3 4">
    <name type="scientific">Prymnesium parvum</name>
    <name type="common">Toxic golden alga</name>
    <dbReference type="NCBI Taxonomy" id="97485"/>
    <lineage>
        <taxon>Eukaryota</taxon>
        <taxon>Haptista</taxon>
        <taxon>Haptophyta</taxon>
        <taxon>Prymnesiophyceae</taxon>
        <taxon>Prymnesiales</taxon>
        <taxon>Prymnesiaceae</taxon>
        <taxon>Prymnesium</taxon>
    </lineage>
</organism>
<comment type="caution">
    <text evidence="3">The sequence shown here is derived from an EMBL/GenBank/DDBJ whole genome shotgun (WGS) entry which is preliminary data.</text>
</comment>
<keyword evidence="4" id="KW-1185">Reference proteome</keyword>
<dbReference type="GO" id="GO:0016491">
    <property type="term" value="F:oxidoreductase activity"/>
    <property type="evidence" value="ECO:0007669"/>
    <property type="project" value="UniProtKB-KW"/>
</dbReference>
<dbReference type="InterPro" id="IPR005123">
    <property type="entry name" value="Oxoglu/Fe-dep_dioxygenase_dom"/>
</dbReference>
<evidence type="ECO:0000259" key="2">
    <source>
        <dbReference type="PROSITE" id="PS51471"/>
    </source>
</evidence>
<name>A0AB34IS33_PRYPA</name>
<dbReference type="AlphaFoldDB" id="A0AB34IS33"/>
<evidence type="ECO:0000313" key="4">
    <source>
        <dbReference type="Proteomes" id="UP001515480"/>
    </source>
</evidence>
<dbReference type="Pfam" id="PF03171">
    <property type="entry name" value="2OG-FeII_Oxy"/>
    <property type="match status" value="1"/>
</dbReference>
<dbReference type="Pfam" id="PF14226">
    <property type="entry name" value="DIOX_N"/>
    <property type="match status" value="1"/>
</dbReference>
<reference evidence="3 4" key="1">
    <citation type="journal article" date="2024" name="Science">
        <title>Giant polyketide synthase enzymes in the biosynthesis of giant marine polyether toxins.</title>
        <authorList>
            <person name="Fallon T.R."/>
            <person name="Shende V.V."/>
            <person name="Wierzbicki I.H."/>
            <person name="Pendleton A.L."/>
            <person name="Watervoot N.F."/>
            <person name="Auber R.P."/>
            <person name="Gonzalez D.J."/>
            <person name="Wisecaver J.H."/>
            <person name="Moore B.S."/>
        </authorList>
    </citation>
    <scope>NUCLEOTIDE SEQUENCE [LARGE SCALE GENOMIC DNA]</scope>
    <source>
        <strain evidence="3 4">12B1</strain>
    </source>
</reference>
<accession>A0AB34IS33</accession>
<dbReference type="PANTHER" id="PTHR47990">
    <property type="entry name" value="2-OXOGLUTARATE (2OG) AND FE(II)-DEPENDENT OXYGENASE SUPERFAMILY PROTEIN-RELATED"/>
    <property type="match status" value="1"/>
</dbReference>